<dbReference type="GO" id="GO:0030638">
    <property type="term" value="P:polyketide metabolic process"/>
    <property type="evidence" value="ECO:0007669"/>
    <property type="project" value="InterPro"/>
</dbReference>
<evidence type="ECO:0000313" key="1">
    <source>
        <dbReference type="EMBL" id="ESP87715.1"/>
    </source>
</evidence>
<protein>
    <recommendedName>
        <fullName evidence="3">SnoaL-like domain-containing protein</fullName>
    </recommendedName>
</protein>
<dbReference type="Pfam" id="PF07366">
    <property type="entry name" value="SnoaL"/>
    <property type="match status" value="1"/>
</dbReference>
<dbReference type="PANTHER" id="PTHR38436:SF1">
    <property type="entry name" value="ESTER CYCLASE"/>
    <property type="match status" value="1"/>
</dbReference>
<dbReference type="eggNOG" id="arCOG06513">
    <property type="taxonomic scope" value="Archaea"/>
</dbReference>
<comment type="caution">
    <text evidence="1">The sequence shown here is derived from an EMBL/GenBank/DDBJ whole genome shotgun (WGS) entry which is preliminary data.</text>
</comment>
<proteinExistence type="predicted"/>
<dbReference type="AlphaFoldDB" id="V4HAI1"/>
<accession>V4HAI1</accession>
<gene>
    <name evidence="1" type="ORF">K933_12880</name>
</gene>
<evidence type="ECO:0008006" key="3">
    <source>
        <dbReference type="Google" id="ProtNLM"/>
    </source>
</evidence>
<dbReference type="STRING" id="1324957.K933_12880"/>
<dbReference type="PANTHER" id="PTHR38436">
    <property type="entry name" value="POLYKETIDE CYCLASE SNOAL-LIKE DOMAIN"/>
    <property type="match status" value="1"/>
</dbReference>
<sequence>MNEPDQPSQREQWSRELAARSRRVVTDVVDGGDPDAMRELVADGVVVHGFGDATTRGIDAFADALAAWHEAVPDGEDAVDDVVVQDDTVVLFCTRRGTLEADRPDIPADAGDSFEVDVVHRLRFSDWQVAEWWWMADALGAARQLDALPEAADDAARLAVGARDRPSN</sequence>
<dbReference type="InterPro" id="IPR009959">
    <property type="entry name" value="Cyclase_SnoaL-like"/>
</dbReference>
<organism evidence="1 2">
    <name type="scientific">Candidatus Halobonum tyrrellensis G22</name>
    <dbReference type="NCBI Taxonomy" id="1324957"/>
    <lineage>
        <taxon>Archaea</taxon>
        <taxon>Methanobacteriati</taxon>
        <taxon>Methanobacteriota</taxon>
        <taxon>Stenosarchaea group</taxon>
        <taxon>Halobacteria</taxon>
        <taxon>Halobacteriales</taxon>
        <taxon>Haloferacaceae</taxon>
        <taxon>Candidatus Halobonum</taxon>
    </lineage>
</organism>
<dbReference type="Gene3D" id="3.10.450.50">
    <property type="match status" value="1"/>
</dbReference>
<reference evidence="1 2" key="1">
    <citation type="journal article" date="2013" name="Genome Announc.">
        <title>Draft Genome Sequence of 'Candidatus Halobonum tyrrellensis' Strain G22, Isolated from the Hypersaline Waters of Lake Tyrrell, Australia.</title>
        <authorList>
            <person name="Ugalde J.A."/>
            <person name="Narasingarao P."/>
            <person name="Kuo S."/>
            <person name="Podell S."/>
            <person name="Allen E.E."/>
        </authorList>
    </citation>
    <scope>NUCLEOTIDE SEQUENCE [LARGE SCALE GENOMIC DNA]</scope>
    <source>
        <strain evidence="1 2">G22</strain>
    </source>
</reference>
<dbReference type="EMBL" id="ASGZ01000052">
    <property type="protein sequence ID" value="ESP87715.1"/>
    <property type="molecule type" value="Genomic_DNA"/>
</dbReference>
<dbReference type="RefSeq" id="WP_023395151.1">
    <property type="nucleotide sequence ID" value="NZ_ASGZ01000052.1"/>
</dbReference>
<dbReference type="Proteomes" id="UP000017840">
    <property type="component" value="Unassembled WGS sequence"/>
</dbReference>
<dbReference type="SUPFAM" id="SSF54427">
    <property type="entry name" value="NTF2-like"/>
    <property type="match status" value="1"/>
</dbReference>
<name>V4HAI1_9EURY</name>
<evidence type="ECO:0000313" key="2">
    <source>
        <dbReference type="Proteomes" id="UP000017840"/>
    </source>
</evidence>
<dbReference type="InterPro" id="IPR032710">
    <property type="entry name" value="NTF2-like_dom_sf"/>
</dbReference>
<keyword evidence="2" id="KW-1185">Reference proteome</keyword>